<reference evidence="4" key="1">
    <citation type="journal article" date="2019" name="Int. J. Syst. Evol. Microbiol.">
        <title>The Global Catalogue of Microorganisms (GCM) 10K type strain sequencing project: providing services to taxonomists for standard genome sequencing and annotation.</title>
        <authorList>
            <consortium name="The Broad Institute Genomics Platform"/>
            <consortium name="The Broad Institute Genome Sequencing Center for Infectious Disease"/>
            <person name="Wu L."/>
            <person name="Ma J."/>
        </authorList>
    </citation>
    <scope>NUCLEOTIDE SEQUENCE [LARGE SCALE GENOMIC DNA]</scope>
    <source>
        <strain evidence="4">JCM 17919</strain>
    </source>
</reference>
<dbReference type="PROSITE" id="PS50110">
    <property type="entry name" value="RESPONSE_REGULATORY"/>
    <property type="match status" value="1"/>
</dbReference>
<dbReference type="EMBL" id="BAABGY010000016">
    <property type="protein sequence ID" value="GAA4341997.1"/>
    <property type="molecule type" value="Genomic_DNA"/>
</dbReference>
<feature type="domain" description="Response regulatory" evidence="2">
    <location>
        <begin position="5"/>
        <end position="126"/>
    </location>
</feature>
<evidence type="ECO:0000313" key="3">
    <source>
        <dbReference type="EMBL" id="GAA4341997.1"/>
    </source>
</evidence>
<sequence length="136" mass="15226">MKTYRIILVENDEDEQFFMREAFEASGRFEVLAQASNGDELVTWLREHPGQLPDLILSDLNMPGMNGMELLHALRADARYAALPVVITSTSSTQSIIDRALAAGASWYRVKPETFISYGPFAETLYQELQARLAVG</sequence>
<dbReference type="InterPro" id="IPR001789">
    <property type="entry name" value="Sig_transdc_resp-reg_receiver"/>
</dbReference>
<dbReference type="PANTHER" id="PTHR44520">
    <property type="entry name" value="RESPONSE REGULATOR RCP1-RELATED"/>
    <property type="match status" value="1"/>
</dbReference>
<keyword evidence="4" id="KW-1185">Reference proteome</keyword>
<accession>A0ABP8HP53</accession>
<proteinExistence type="predicted"/>
<dbReference type="RefSeq" id="WP_345257792.1">
    <property type="nucleotide sequence ID" value="NZ_BAABGY010000016.1"/>
</dbReference>
<dbReference type="InterPro" id="IPR011006">
    <property type="entry name" value="CheY-like_superfamily"/>
</dbReference>
<evidence type="ECO:0000313" key="4">
    <source>
        <dbReference type="Proteomes" id="UP001501725"/>
    </source>
</evidence>
<name>A0ABP8HP53_9BACT</name>
<dbReference type="PANTHER" id="PTHR44520:SF2">
    <property type="entry name" value="RESPONSE REGULATOR RCP1"/>
    <property type="match status" value="1"/>
</dbReference>
<evidence type="ECO:0000259" key="2">
    <source>
        <dbReference type="PROSITE" id="PS50110"/>
    </source>
</evidence>
<gene>
    <name evidence="3" type="ORF">GCM10023184_40930</name>
</gene>
<dbReference type="Proteomes" id="UP001501725">
    <property type="component" value="Unassembled WGS sequence"/>
</dbReference>
<dbReference type="SMART" id="SM00448">
    <property type="entry name" value="REC"/>
    <property type="match status" value="1"/>
</dbReference>
<protein>
    <submittedName>
        <fullName evidence="3">Response regulator</fullName>
    </submittedName>
</protein>
<comment type="caution">
    <text evidence="3">The sequence shown here is derived from an EMBL/GenBank/DDBJ whole genome shotgun (WGS) entry which is preliminary data.</text>
</comment>
<evidence type="ECO:0000256" key="1">
    <source>
        <dbReference type="PROSITE-ProRule" id="PRU00169"/>
    </source>
</evidence>
<dbReference type="Pfam" id="PF00072">
    <property type="entry name" value="Response_reg"/>
    <property type="match status" value="1"/>
</dbReference>
<keyword evidence="1" id="KW-0597">Phosphoprotein</keyword>
<dbReference type="Gene3D" id="3.40.50.2300">
    <property type="match status" value="1"/>
</dbReference>
<organism evidence="3 4">
    <name type="scientific">Flaviaesturariibacter amylovorans</name>
    <dbReference type="NCBI Taxonomy" id="1084520"/>
    <lineage>
        <taxon>Bacteria</taxon>
        <taxon>Pseudomonadati</taxon>
        <taxon>Bacteroidota</taxon>
        <taxon>Chitinophagia</taxon>
        <taxon>Chitinophagales</taxon>
        <taxon>Chitinophagaceae</taxon>
        <taxon>Flaviaestuariibacter</taxon>
    </lineage>
</organism>
<dbReference type="SUPFAM" id="SSF52172">
    <property type="entry name" value="CheY-like"/>
    <property type="match status" value="1"/>
</dbReference>
<dbReference type="InterPro" id="IPR052893">
    <property type="entry name" value="TCS_response_regulator"/>
</dbReference>
<feature type="modified residue" description="4-aspartylphosphate" evidence="1">
    <location>
        <position position="59"/>
    </location>
</feature>